<protein>
    <submittedName>
        <fullName evidence="1">Uncharacterized protein</fullName>
    </submittedName>
</protein>
<sequence>MDELPSATPQHHMNAQYRRVMDGLLSNAERDVRLARAAGDAHAHATASARFETLKAALGIYAGSHRAAYGTYPWPQGDQP</sequence>
<dbReference type="RefSeq" id="WP_322474386.1">
    <property type="nucleotide sequence ID" value="NZ_JBHRZG010000024.1"/>
</dbReference>
<evidence type="ECO:0000313" key="1">
    <source>
        <dbReference type="EMBL" id="MFC3835677.1"/>
    </source>
</evidence>
<evidence type="ECO:0000313" key="2">
    <source>
        <dbReference type="Proteomes" id="UP001595803"/>
    </source>
</evidence>
<dbReference type="Proteomes" id="UP001595803">
    <property type="component" value="Unassembled WGS sequence"/>
</dbReference>
<reference evidence="2" key="1">
    <citation type="journal article" date="2019" name="Int. J. Syst. Evol. Microbiol.">
        <title>The Global Catalogue of Microorganisms (GCM) 10K type strain sequencing project: providing services to taxonomists for standard genome sequencing and annotation.</title>
        <authorList>
            <consortium name="The Broad Institute Genomics Platform"/>
            <consortium name="The Broad Institute Genome Sequencing Center for Infectious Disease"/>
            <person name="Wu L."/>
            <person name="Ma J."/>
        </authorList>
    </citation>
    <scope>NUCLEOTIDE SEQUENCE [LARGE SCALE GENOMIC DNA]</scope>
    <source>
        <strain evidence="2">CCTCC AB 2017081</strain>
    </source>
</reference>
<gene>
    <name evidence="1" type="ORF">ACFOSB_22660</name>
</gene>
<proteinExistence type="predicted"/>
<dbReference type="EMBL" id="JBHRZG010000024">
    <property type="protein sequence ID" value="MFC3835677.1"/>
    <property type="molecule type" value="Genomic_DNA"/>
</dbReference>
<comment type="caution">
    <text evidence="1">The sequence shown here is derived from an EMBL/GenBank/DDBJ whole genome shotgun (WGS) entry which is preliminary data.</text>
</comment>
<keyword evidence="2" id="KW-1185">Reference proteome</keyword>
<name>A0ABV7ZE77_9DEIO</name>
<accession>A0ABV7ZE77</accession>
<organism evidence="1 2">
    <name type="scientific">Deinococcus rufus</name>
    <dbReference type="NCBI Taxonomy" id="2136097"/>
    <lineage>
        <taxon>Bacteria</taxon>
        <taxon>Thermotogati</taxon>
        <taxon>Deinococcota</taxon>
        <taxon>Deinococci</taxon>
        <taxon>Deinococcales</taxon>
        <taxon>Deinococcaceae</taxon>
        <taxon>Deinococcus</taxon>
    </lineage>
</organism>